<proteinExistence type="predicted"/>
<keyword evidence="4" id="KW-0378">Hydrolase</keyword>
<dbReference type="EMBL" id="JAVDUJ010000001">
    <property type="protein sequence ID" value="MDR6939524.1"/>
    <property type="molecule type" value="Genomic_DNA"/>
</dbReference>
<dbReference type="InterPro" id="IPR035994">
    <property type="entry name" value="Nucleoside_phosphorylase_sf"/>
</dbReference>
<organism evidence="7 8">
    <name type="scientific">Arcanobacterium hippocoleae</name>
    <dbReference type="NCBI Taxonomy" id="149017"/>
    <lineage>
        <taxon>Bacteria</taxon>
        <taxon>Bacillati</taxon>
        <taxon>Actinomycetota</taxon>
        <taxon>Actinomycetes</taxon>
        <taxon>Actinomycetales</taxon>
        <taxon>Actinomycetaceae</taxon>
        <taxon>Arcanobacterium</taxon>
    </lineage>
</organism>
<name>A0ABU1T2E9_9ACTO</name>
<accession>A0ABU1T2E9</accession>
<evidence type="ECO:0000256" key="1">
    <source>
        <dbReference type="ARBA" id="ARBA00004945"/>
    </source>
</evidence>
<evidence type="ECO:0000313" key="8">
    <source>
        <dbReference type="Proteomes" id="UP001266099"/>
    </source>
</evidence>
<evidence type="ECO:0000256" key="2">
    <source>
        <dbReference type="ARBA" id="ARBA00011974"/>
    </source>
</evidence>
<evidence type="ECO:0000313" key="7">
    <source>
        <dbReference type="EMBL" id="MDR6939524.1"/>
    </source>
</evidence>
<dbReference type="Pfam" id="PF01048">
    <property type="entry name" value="PNP_UDP_1"/>
    <property type="match status" value="1"/>
</dbReference>
<keyword evidence="8" id="KW-1185">Reference proteome</keyword>
<protein>
    <recommendedName>
        <fullName evidence="2">adenosylhomocysteine nucleosidase</fullName>
        <ecNumber evidence="2">3.2.2.9</ecNumber>
    </recommendedName>
</protein>
<feature type="domain" description="Nucleoside phosphorylase" evidence="6">
    <location>
        <begin position="93"/>
        <end position="287"/>
    </location>
</feature>
<dbReference type="Proteomes" id="UP001266099">
    <property type="component" value="Unassembled WGS sequence"/>
</dbReference>
<evidence type="ECO:0000256" key="3">
    <source>
        <dbReference type="ARBA" id="ARBA00022605"/>
    </source>
</evidence>
<dbReference type="EC" id="3.2.2.9" evidence="2"/>
<keyword evidence="3" id="KW-0028">Amino-acid biosynthesis</keyword>
<dbReference type="NCBIfam" id="TIGR01704">
    <property type="entry name" value="MTA_SAH-Nsdase"/>
    <property type="match status" value="1"/>
</dbReference>
<dbReference type="PANTHER" id="PTHR46832">
    <property type="entry name" value="5'-METHYLTHIOADENOSINE/S-ADENOSYLHOMOCYSTEINE NUCLEOSIDASE"/>
    <property type="match status" value="1"/>
</dbReference>
<reference evidence="7 8" key="1">
    <citation type="submission" date="2023-07" db="EMBL/GenBank/DDBJ databases">
        <title>Sequencing the genomes of 1000 actinobacteria strains.</title>
        <authorList>
            <person name="Klenk H.-P."/>
        </authorList>
    </citation>
    <scope>NUCLEOTIDE SEQUENCE [LARGE SCALE GENOMIC DNA]</scope>
    <source>
        <strain evidence="7 8">DSM 15539</strain>
    </source>
</reference>
<dbReference type="InterPro" id="IPR000845">
    <property type="entry name" value="Nucleoside_phosphorylase_d"/>
</dbReference>
<dbReference type="SUPFAM" id="SSF53167">
    <property type="entry name" value="Purine and uridine phosphorylases"/>
    <property type="match status" value="1"/>
</dbReference>
<sequence length="295" mass="31210">MHNHQDQILEPPSKLTPRTISRIPITALFISAMPAESTELRNALIARLKKINQSKIIDHTQIKTEFGATELITCPIRLSVEENAQTKPNFSYLLATSGIGMVNAAATLSSLLTQYAPEIIVCTGSAGGLHPNSRVRDVVIGTEYLNSRADATAFGYAPGQVPGNPASISITDDVRTAIAAALTKTASSEAGAAGLKITAYSGQMLSSDAFVTDANVETTRELFPDGLTADMESQAFAQVAAKYANTPFVAVRGISDLCSTPEDQSISFHAELSEVAAQAAQIALDIVENFAPKSL</sequence>
<comment type="caution">
    <text evidence="7">The sequence shown here is derived from an EMBL/GenBank/DDBJ whole genome shotgun (WGS) entry which is preliminary data.</text>
</comment>
<dbReference type="RefSeq" id="WP_309956258.1">
    <property type="nucleotide sequence ID" value="NZ_JAVDUJ010000001.1"/>
</dbReference>
<dbReference type="PANTHER" id="PTHR46832:SF1">
    <property type="entry name" value="5'-METHYLTHIOADENOSINE_S-ADENOSYLHOMOCYSTEINE NUCLEOSIDASE"/>
    <property type="match status" value="1"/>
</dbReference>
<evidence type="ECO:0000256" key="5">
    <source>
        <dbReference type="ARBA" id="ARBA00023167"/>
    </source>
</evidence>
<dbReference type="CDD" id="cd09008">
    <property type="entry name" value="MTAN"/>
    <property type="match status" value="1"/>
</dbReference>
<evidence type="ECO:0000256" key="4">
    <source>
        <dbReference type="ARBA" id="ARBA00022801"/>
    </source>
</evidence>
<keyword evidence="5" id="KW-0486">Methionine biosynthesis</keyword>
<gene>
    <name evidence="7" type="ORF">J2S36_001067</name>
</gene>
<dbReference type="Gene3D" id="3.40.50.1580">
    <property type="entry name" value="Nucleoside phosphorylase domain"/>
    <property type="match status" value="1"/>
</dbReference>
<comment type="pathway">
    <text evidence="1">Amino-acid biosynthesis; L-methionine biosynthesis via salvage pathway; S-methyl-5-thio-alpha-D-ribose 1-phosphate from S-methyl-5'-thioadenosine (hydrolase route): step 1/2.</text>
</comment>
<dbReference type="InterPro" id="IPR010049">
    <property type="entry name" value="MTA_SAH_Nsdase"/>
</dbReference>
<evidence type="ECO:0000259" key="6">
    <source>
        <dbReference type="Pfam" id="PF01048"/>
    </source>
</evidence>